<feature type="compositionally biased region" description="Acidic residues" evidence="1">
    <location>
        <begin position="200"/>
        <end position="209"/>
    </location>
</feature>
<dbReference type="Proteomes" id="UP000663193">
    <property type="component" value="Chromosome 11"/>
</dbReference>
<dbReference type="OMA" id="CVIAFID"/>
<dbReference type="Pfam" id="PF00085">
    <property type="entry name" value="Thioredoxin"/>
    <property type="match status" value="1"/>
</dbReference>
<feature type="region of interest" description="Disordered" evidence="1">
    <location>
        <begin position="184"/>
        <end position="209"/>
    </location>
</feature>
<organism evidence="3 4">
    <name type="scientific">Phaeosphaeria nodorum (strain SN15 / ATCC MYA-4574 / FGSC 10173)</name>
    <name type="common">Glume blotch fungus</name>
    <name type="synonym">Parastagonospora nodorum</name>
    <dbReference type="NCBI Taxonomy" id="321614"/>
    <lineage>
        <taxon>Eukaryota</taxon>
        <taxon>Fungi</taxon>
        <taxon>Dikarya</taxon>
        <taxon>Ascomycota</taxon>
        <taxon>Pezizomycotina</taxon>
        <taxon>Dothideomycetes</taxon>
        <taxon>Pleosporomycetidae</taxon>
        <taxon>Pleosporales</taxon>
        <taxon>Pleosporineae</taxon>
        <taxon>Phaeosphaeriaceae</taxon>
        <taxon>Parastagonospora</taxon>
    </lineage>
</organism>
<dbReference type="KEGG" id="pno:SNOG_09224"/>
<evidence type="ECO:0000256" key="1">
    <source>
        <dbReference type="SAM" id="MobiDB-lite"/>
    </source>
</evidence>
<dbReference type="PANTHER" id="PTHR21148">
    <property type="entry name" value="THIOREDOXIN DOMAIN-CONTAINING PROTEIN 9"/>
    <property type="match status" value="1"/>
</dbReference>
<dbReference type="EMBL" id="CP069033">
    <property type="protein sequence ID" value="QRD00680.1"/>
    <property type="molecule type" value="Genomic_DNA"/>
</dbReference>
<keyword evidence="4" id="KW-1185">Reference proteome</keyword>
<sequence length="209" mass="23995">MAGLDPKVASVIDRATRDDDSDEDALIASLEDDSELDAFREQRLQQLHAEFDKARRLKANEHGTYQEIKDEKALMDITTSTKLCVVHFFKPDFNRCRIMDTHLEALAPSHYEARIVKINVDNCPFLVTRLGIQVLPCVLAFIDGVGVDRIVGFEGLGRSPDHFKTRELEARLINHGVFARNKVTDEDEKRRLQKSKARQDEEEEEDWED</sequence>
<proteinExistence type="predicted"/>
<dbReference type="Gene3D" id="3.40.30.10">
    <property type="entry name" value="Glutaredoxin"/>
    <property type="match status" value="1"/>
</dbReference>
<dbReference type="InterPro" id="IPR036249">
    <property type="entry name" value="Thioredoxin-like_sf"/>
</dbReference>
<dbReference type="InterPro" id="IPR013766">
    <property type="entry name" value="Thioredoxin_domain"/>
</dbReference>
<dbReference type="CDD" id="cd02989">
    <property type="entry name" value="Phd_like_TxnDC9"/>
    <property type="match status" value="1"/>
</dbReference>
<reference evidence="4" key="1">
    <citation type="journal article" date="2021" name="BMC Genomics">
        <title>Chromosome-level genome assembly and manually-curated proteome of model necrotroph Parastagonospora nodorum Sn15 reveals a genome-wide trove of candidate effector homologs, and redundancy of virulence-related functions within an accessory chromosome.</title>
        <authorList>
            <person name="Bertazzoni S."/>
            <person name="Jones D.A.B."/>
            <person name="Phan H.T."/>
            <person name="Tan K.-C."/>
            <person name="Hane J.K."/>
        </authorList>
    </citation>
    <scope>NUCLEOTIDE SEQUENCE [LARGE SCALE GENOMIC DNA]</scope>
    <source>
        <strain evidence="4">SN15 / ATCC MYA-4574 / FGSC 10173)</strain>
    </source>
</reference>
<protein>
    <recommendedName>
        <fullName evidence="2">Thioredoxin domain-containing protein</fullName>
    </recommendedName>
</protein>
<evidence type="ECO:0000259" key="2">
    <source>
        <dbReference type="Pfam" id="PF00085"/>
    </source>
</evidence>
<dbReference type="SUPFAM" id="SSF52833">
    <property type="entry name" value="Thioredoxin-like"/>
    <property type="match status" value="1"/>
</dbReference>
<dbReference type="OrthoDB" id="10257948at2759"/>
<accession>A0A7U2I3Q9</accession>
<gene>
    <name evidence="3" type="ORF">JI435_092240</name>
</gene>
<feature type="domain" description="Thioredoxin" evidence="2">
    <location>
        <begin position="76"/>
        <end position="152"/>
    </location>
</feature>
<evidence type="ECO:0000313" key="3">
    <source>
        <dbReference type="EMBL" id="QRD00680.1"/>
    </source>
</evidence>
<name>A0A7U2I3Q9_PHANO</name>
<dbReference type="AlphaFoldDB" id="A0A7U2I3Q9"/>
<dbReference type="VEuPathDB" id="FungiDB:JI435_092240"/>
<dbReference type="RefSeq" id="XP_001799523.1">
    <property type="nucleotide sequence ID" value="XM_001799471.1"/>
</dbReference>
<evidence type="ECO:0000313" key="4">
    <source>
        <dbReference type="Proteomes" id="UP000663193"/>
    </source>
</evidence>